<dbReference type="Pfam" id="PF00175">
    <property type="entry name" value="NAD_binding_1"/>
    <property type="match status" value="1"/>
</dbReference>
<comment type="caution">
    <text evidence="2">The sequence shown here is derived from an EMBL/GenBank/DDBJ whole genome shotgun (WGS) entry which is preliminary data.</text>
</comment>
<organism evidence="2 3">
    <name type="scientific">Prorocentrum cordatum</name>
    <dbReference type="NCBI Taxonomy" id="2364126"/>
    <lineage>
        <taxon>Eukaryota</taxon>
        <taxon>Sar</taxon>
        <taxon>Alveolata</taxon>
        <taxon>Dinophyceae</taxon>
        <taxon>Prorocentrales</taxon>
        <taxon>Prorocentraceae</taxon>
        <taxon>Prorocentrum</taxon>
    </lineage>
</organism>
<evidence type="ECO:0000313" key="2">
    <source>
        <dbReference type="EMBL" id="CAK0827407.1"/>
    </source>
</evidence>
<dbReference type="Gene3D" id="3.40.50.80">
    <property type="entry name" value="Nucleotide-binding domain of ferredoxin-NADP reductase (FNR) module"/>
    <property type="match status" value="1"/>
</dbReference>
<dbReference type="InterPro" id="IPR039261">
    <property type="entry name" value="FNR_nucleotide-bd"/>
</dbReference>
<keyword evidence="3" id="KW-1185">Reference proteome</keyword>
<reference evidence="2" key="1">
    <citation type="submission" date="2023-10" db="EMBL/GenBank/DDBJ databases">
        <authorList>
            <person name="Chen Y."/>
            <person name="Shah S."/>
            <person name="Dougan E. K."/>
            <person name="Thang M."/>
            <person name="Chan C."/>
        </authorList>
    </citation>
    <scope>NUCLEOTIDE SEQUENCE [LARGE SCALE GENOMIC DNA]</scope>
</reference>
<dbReference type="SUPFAM" id="SSF52343">
    <property type="entry name" value="Ferredoxin reductase-like, C-terminal NADP-linked domain"/>
    <property type="match status" value="1"/>
</dbReference>
<evidence type="ECO:0000259" key="1">
    <source>
        <dbReference type="Pfam" id="PF00175"/>
    </source>
</evidence>
<proteinExistence type="predicted"/>
<dbReference type="PANTHER" id="PTHR47215:SF1">
    <property type="entry name" value="F9L1.8 PROTEIN"/>
    <property type="match status" value="1"/>
</dbReference>
<protein>
    <recommendedName>
        <fullName evidence="1">Oxidoreductase FAD/NAD(P)-binding domain-containing protein</fullName>
    </recommendedName>
</protein>
<dbReference type="EMBL" id="CAUYUJ010009670">
    <property type="protein sequence ID" value="CAK0827407.1"/>
    <property type="molecule type" value="Genomic_DNA"/>
</dbReference>
<name>A0ABN9S6D0_9DINO</name>
<dbReference type="PANTHER" id="PTHR47215">
    <property type="match status" value="1"/>
</dbReference>
<feature type="domain" description="Oxidoreductase FAD/NAD(P)-binding" evidence="1">
    <location>
        <begin position="2"/>
        <end position="96"/>
    </location>
</feature>
<evidence type="ECO:0000313" key="3">
    <source>
        <dbReference type="Proteomes" id="UP001189429"/>
    </source>
</evidence>
<dbReference type="InterPro" id="IPR001433">
    <property type="entry name" value="OxRdtase_FAD/NAD-bd"/>
</dbReference>
<sequence length="113" mass="12311">MRAVIESGALDGKVSRLYLGARTTAALAYEDRFDAWRKRGVEVVPVLSRAGDGWAGRGGYVQDALREDEERGEGFVLAAKHGALLCGQKEMVQGVREVYAGLGVPEERTLLNF</sequence>
<dbReference type="Proteomes" id="UP001189429">
    <property type="component" value="Unassembled WGS sequence"/>
</dbReference>
<accession>A0ABN9S6D0</accession>
<gene>
    <name evidence="2" type="ORF">PCOR1329_LOCUS26958</name>
</gene>